<dbReference type="InterPro" id="IPR029063">
    <property type="entry name" value="SAM-dependent_MTases_sf"/>
</dbReference>
<evidence type="ECO:0000313" key="3">
    <source>
        <dbReference type="Proteomes" id="UP000266177"/>
    </source>
</evidence>
<dbReference type="Pfam" id="PF13649">
    <property type="entry name" value="Methyltransf_25"/>
    <property type="match status" value="1"/>
</dbReference>
<dbReference type="CDD" id="cd02440">
    <property type="entry name" value="AdoMet_MTases"/>
    <property type="match status" value="1"/>
</dbReference>
<dbReference type="Gene3D" id="3.40.50.150">
    <property type="entry name" value="Vaccinia Virus protein VP39"/>
    <property type="match status" value="1"/>
</dbReference>
<proteinExistence type="predicted"/>
<dbReference type="AlphaFoldDB" id="A0A3A3GJ71"/>
<dbReference type="PANTHER" id="PTHR43591:SF110">
    <property type="entry name" value="RHODANESE DOMAIN-CONTAINING PROTEIN"/>
    <property type="match status" value="1"/>
</dbReference>
<dbReference type="InterPro" id="IPR041698">
    <property type="entry name" value="Methyltransf_25"/>
</dbReference>
<dbReference type="RefSeq" id="WP_119792491.1">
    <property type="nucleotide sequence ID" value="NZ_QYZD01000005.1"/>
</dbReference>
<dbReference type="PANTHER" id="PTHR43591">
    <property type="entry name" value="METHYLTRANSFERASE"/>
    <property type="match status" value="1"/>
</dbReference>
<keyword evidence="2" id="KW-0489">Methyltransferase</keyword>
<feature type="domain" description="Methyltransferase" evidence="1">
    <location>
        <begin position="43"/>
        <end position="137"/>
    </location>
</feature>
<keyword evidence="2" id="KW-0808">Transferase</keyword>
<dbReference type="OrthoDB" id="9791837at2"/>
<dbReference type="GO" id="GO:0008168">
    <property type="term" value="F:methyltransferase activity"/>
    <property type="evidence" value="ECO:0007669"/>
    <property type="project" value="UniProtKB-KW"/>
</dbReference>
<evidence type="ECO:0000259" key="1">
    <source>
        <dbReference type="Pfam" id="PF13649"/>
    </source>
</evidence>
<dbReference type="Proteomes" id="UP000266177">
    <property type="component" value="Unassembled WGS sequence"/>
</dbReference>
<dbReference type="SUPFAM" id="SSF53335">
    <property type="entry name" value="S-adenosyl-L-methionine-dependent methyltransferases"/>
    <property type="match status" value="1"/>
</dbReference>
<protein>
    <submittedName>
        <fullName evidence="2">Class I SAM-dependent methyltransferase</fullName>
    </submittedName>
</protein>
<comment type="caution">
    <text evidence="2">The sequence shown here is derived from an EMBL/GenBank/DDBJ whole genome shotgun (WGS) entry which is preliminary data.</text>
</comment>
<dbReference type="GO" id="GO:0032259">
    <property type="term" value="P:methylation"/>
    <property type="evidence" value="ECO:0007669"/>
    <property type="project" value="UniProtKB-KW"/>
</dbReference>
<accession>A0A3A3GJ71</accession>
<name>A0A3A3GJ71_PANTH</name>
<dbReference type="EMBL" id="QYZD01000005">
    <property type="protein sequence ID" value="RJG24788.1"/>
    <property type="molecule type" value="Genomic_DNA"/>
</dbReference>
<reference evidence="2 3" key="1">
    <citation type="submission" date="2018-09" db="EMBL/GenBank/DDBJ databases">
        <title>Paenibacillus SK2017-BO5.</title>
        <authorList>
            <person name="Piskunova J.V."/>
            <person name="Dubiley S.A."/>
            <person name="Severinov K.V."/>
        </authorList>
    </citation>
    <scope>NUCLEOTIDE SEQUENCE [LARGE SCALE GENOMIC DNA]</scope>
    <source>
        <strain evidence="2 3">BO5</strain>
    </source>
</reference>
<sequence>MQTSWKEEDVAKQFEAYNDILEQTLGFRFVFDLLKTVPAGKRVLDYGCGPGKVAYRLVETADVQVIASDESRHMLDIAMQKRFHPRIDYRHIEQDRLAFLEDNSVDGAMTCYVFINTSSQERIARIIGEIHRVLAPGASYVILDTHPDSTGIDFSTFRNGVPGKVYGHGEARQEWLHLPNGGDMILHDYHWPKEMYRELLEDAGFRHIECMEPTLRDISPDELTRIEQESRFDQWKMEQDYPPFLIYRAVKEA</sequence>
<gene>
    <name evidence="2" type="ORF">DQX05_08040</name>
</gene>
<organism evidence="2 3">
    <name type="scientific">Paenibacillus thiaminolyticus</name>
    <name type="common">Bacillus thiaminolyticus</name>
    <dbReference type="NCBI Taxonomy" id="49283"/>
    <lineage>
        <taxon>Bacteria</taxon>
        <taxon>Bacillati</taxon>
        <taxon>Bacillota</taxon>
        <taxon>Bacilli</taxon>
        <taxon>Bacillales</taxon>
        <taxon>Paenibacillaceae</taxon>
        <taxon>Paenibacillus</taxon>
    </lineage>
</organism>
<evidence type="ECO:0000313" key="2">
    <source>
        <dbReference type="EMBL" id="RJG24788.1"/>
    </source>
</evidence>